<keyword evidence="5 8" id="KW-0863">Zinc-finger</keyword>
<dbReference type="GO" id="GO:0008270">
    <property type="term" value="F:zinc ion binding"/>
    <property type="evidence" value="ECO:0007669"/>
    <property type="project" value="UniProtKB-KW"/>
</dbReference>
<evidence type="ECO:0000256" key="7">
    <source>
        <dbReference type="ARBA" id="ARBA00022833"/>
    </source>
</evidence>
<keyword evidence="11" id="KW-1185">Reference proteome</keyword>
<dbReference type="InParanoid" id="A0A1Z5JWP5"/>
<evidence type="ECO:0000256" key="1">
    <source>
        <dbReference type="ARBA" id="ARBA00000900"/>
    </source>
</evidence>
<comment type="catalytic activity">
    <reaction evidence="1">
        <text>S-ubiquitinyl-[E2 ubiquitin-conjugating enzyme]-L-cysteine + [acceptor protein]-L-lysine = [E2 ubiquitin-conjugating enzyme]-L-cysteine + N(6)-ubiquitinyl-[acceptor protein]-L-lysine.</text>
        <dbReference type="EC" id="2.3.2.27"/>
    </reaction>
</comment>
<comment type="caution">
    <text evidence="10">The sequence shown here is derived from an EMBL/GenBank/DDBJ whole genome shotgun (WGS) entry which is preliminary data.</text>
</comment>
<keyword evidence="4" id="KW-0479">Metal-binding</keyword>
<evidence type="ECO:0000256" key="5">
    <source>
        <dbReference type="ARBA" id="ARBA00022771"/>
    </source>
</evidence>
<dbReference type="SMART" id="SM00184">
    <property type="entry name" value="RING"/>
    <property type="match status" value="1"/>
</dbReference>
<evidence type="ECO:0000256" key="2">
    <source>
        <dbReference type="ARBA" id="ARBA00012483"/>
    </source>
</evidence>
<dbReference type="SUPFAM" id="SSF57850">
    <property type="entry name" value="RING/U-box"/>
    <property type="match status" value="1"/>
</dbReference>
<dbReference type="PANTHER" id="PTHR22937:SF65">
    <property type="entry name" value="E3 UBIQUITIN-PROTEIN LIGASE ARK2C"/>
    <property type="match status" value="1"/>
</dbReference>
<dbReference type="PANTHER" id="PTHR22937">
    <property type="entry name" value="E3 UBIQUITIN-PROTEIN LIGASE RNF165"/>
    <property type="match status" value="1"/>
</dbReference>
<accession>A0A1Z5JWP5</accession>
<protein>
    <recommendedName>
        <fullName evidence="2">RING-type E3 ubiquitin transferase</fullName>
        <ecNumber evidence="2">2.3.2.27</ecNumber>
    </recommendedName>
</protein>
<dbReference type="GO" id="GO:0061630">
    <property type="term" value="F:ubiquitin protein ligase activity"/>
    <property type="evidence" value="ECO:0007669"/>
    <property type="project" value="UniProtKB-EC"/>
</dbReference>
<keyword evidence="3" id="KW-0808">Transferase</keyword>
<evidence type="ECO:0000313" key="10">
    <source>
        <dbReference type="EMBL" id="GAX18463.1"/>
    </source>
</evidence>
<evidence type="ECO:0000256" key="6">
    <source>
        <dbReference type="ARBA" id="ARBA00022786"/>
    </source>
</evidence>
<feature type="domain" description="RING-type" evidence="9">
    <location>
        <begin position="69"/>
        <end position="110"/>
    </location>
</feature>
<keyword evidence="6" id="KW-0833">Ubl conjugation pathway</keyword>
<evidence type="ECO:0000313" key="11">
    <source>
        <dbReference type="Proteomes" id="UP000198406"/>
    </source>
</evidence>
<dbReference type="InterPro" id="IPR001841">
    <property type="entry name" value="Znf_RING"/>
</dbReference>
<evidence type="ECO:0000256" key="4">
    <source>
        <dbReference type="ARBA" id="ARBA00022723"/>
    </source>
</evidence>
<sequence length="136" mass="15790">MRRRQPGTDPEWRDDACAVRQLRLSRQLQQLPVTKETAALRLKTRIYKDMADKRVEDTKAHSDDEVDECAICYQELRTGDRVGDIPCGHTFHADCLKTWCVRRNACPFCQRTNIAKPMRRITRVREDNIATEGTSL</sequence>
<dbReference type="InterPro" id="IPR045191">
    <property type="entry name" value="MBR1/2-like"/>
</dbReference>
<evidence type="ECO:0000259" key="9">
    <source>
        <dbReference type="PROSITE" id="PS50089"/>
    </source>
</evidence>
<dbReference type="Proteomes" id="UP000198406">
    <property type="component" value="Unassembled WGS sequence"/>
</dbReference>
<organism evidence="10 11">
    <name type="scientific">Fistulifera solaris</name>
    <name type="common">Oleaginous diatom</name>
    <dbReference type="NCBI Taxonomy" id="1519565"/>
    <lineage>
        <taxon>Eukaryota</taxon>
        <taxon>Sar</taxon>
        <taxon>Stramenopiles</taxon>
        <taxon>Ochrophyta</taxon>
        <taxon>Bacillariophyta</taxon>
        <taxon>Bacillariophyceae</taxon>
        <taxon>Bacillariophycidae</taxon>
        <taxon>Naviculales</taxon>
        <taxon>Naviculaceae</taxon>
        <taxon>Fistulifera</taxon>
    </lineage>
</organism>
<dbReference type="Gene3D" id="3.30.40.10">
    <property type="entry name" value="Zinc/RING finger domain, C3HC4 (zinc finger)"/>
    <property type="match status" value="1"/>
</dbReference>
<evidence type="ECO:0000256" key="3">
    <source>
        <dbReference type="ARBA" id="ARBA00022679"/>
    </source>
</evidence>
<dbReference type="AlphaFoldDB" id="A0A1Z5JWP5"/>
<keyword evidence="7" id="KW-0862">Zinc</keyword>
<proteinExistence type="predicted"/>
<dbReference type="Pfam" id="PF13639">
    <property type="entry name" value="zf-RING_2"/>
    <property type="match status" value="1"/>
</dbReference>
<dbReference type="OrthoDB" id="48923at2759"/>
<name>A0A1Z5JWP5_FISSO</name>
<gene>
    <name evidence="10" type="ORF">FisN_2Lh117</name>
</gene>
<dbReference type="EMBL" id="BDSP01000130">
    <property type="protein sequence ID" value="GAX18463.1"/>
    <property type="molecule type" value="Genomic_DNA"/>
</dbReference>
<reference evidence="10 11" key="1">
    <citation type="journal article" date="2015" name="Plant Cell">
        <title>Oil accumulation by the oleaginous diatom Fistulifera solaris as revealed by the genome and transcriptome.</title>
        <authorList>
            <person name="Tanaka T."/>
            <person name="Maeda Y."/>
            <person name="Veluchamy A."/>
            <person name="Tanaka M."/>
            <person name="Abida H."/>
            <person name="Marechal E."/>
            <person name="Bowler C."/>
            <person name="Muto M."/>
            <person name="Sunaga Y."/>
            <person name="Tanaka M."/>
            <person name="Yoshino T."/>
            <person name="Taniguchi T."/>
            <person name="Fukuda Y."/>
            <person name="Nemoto M."/>
            <person name="Matsumoto M."/>
            <person name="Wong P.S."/>
            <person name="Aburatani S."/>
            <person name="Fujibuchi W."/>
        </authorList>
    </citation>
    <scope>NUCLEOTIDE SEQUENCE [LARGE SCALE GENOMIC DNA]</scope>
    <source>
        <strain evidence="10 11">JPCC DA0580</strain>
    </source>
</reference>
<evidence type="ECO:0000256" key="8">
    <source>
        <dbReference type="PROSITE-ProRule" id="PRU00175"/>
    </source>
</evidence>
<dbReference type="PROSITE" id="PS50089">
    <property type="entry name" value="ZF_RING_2"/>
    <property type="match status" value="1"/>
</dbReference>
<dbReference type="EC" id="2.3.2.27" evidence="2"/>
<dbReference type="InterPro" id="IPR013083">
    <property type="entry name" value="Znf_RING/FYVE/PHD"/>
</dbReference>